<dbReference type="AlphaFoldDB" id="A0A564WX36"/>
<dbReference type="Pfam" id="PF22666">
    <property type="entry name" value="Glyco_hydro_2_N2"/>
    <property type="match status" value="1"/>
</dbReference>
<dbReference type="SUPFAM" id="SSF49785">
    <property type="entry name" value="Galactose-binding domain-like"/>
    <property type="match status" value="1"/>
</dbReference>
<accession>A0A564WX36</accession>
<reference evidence="17 18" key="1">
    <citation type="submission" date="2019-07" db="EMBL/GenBank/DDBJ databases">
        <authorList>
            <person name="Chang H.-W."/>
            <person name="Raman A."/>
            <person name="Venkatesh S."/>
            <person name="Gehrig J."/>
        </authorList>
    </citation>
    <scope>NUCLEOTIDE SEQUENCE [LARGE SCALE GENOMIC DNA]</scope>
    <source>
        <strain evidence="17">Blautia_wexlerae_LFYP_14</strain>
    </source>
</reference>
<dbReference type="InterPro" id="IPR017853">
    <property type="entry name" value="GH"/>
</dbReference>
<comment type="subunit">
    <text evidence="4">Homodimer.</text>
</comment>
<dbReference type="PANTHER" id="PTHR43730">
    <property type="entry name" value="BETA-MANNOSIDASE"/>
    <property type="match status" value="1"/>
</dbReference>
<dbReference type="InterPro" id="IPR006102">
    <property type="entry name" value="Ig-like_GH2"/>
</dbReference>
<keyword evidence="8" id="KW-0325">Glycoprotein</keyword>
<dbReference type="Pfam" id="PF00703">
    <property type="entry name" value="Glyco_hydro_2"/>
    <property type="match status" value="1"/>
</dbReference>
<keyword evidence="9 17" id="KW-0326">Glycosidase</keyword>
<dbReference type="Gene3D" id="2.60.40.10">
    <property type="entry name" value="Immunoglobulins"/>
    <property type="match status" value="2"/>
</dbReference>
<sequence length="816" mass="96382">MEKIKLNENWRMRCLNNGRISSEWQNAVVPGSVYTDLLRNHQIQDPYWKDNEDSVCALMEEEYEYECTFMNYGTDGYTDIYLEFEGLDTVADIYLNDGYVGHAENMHRIWKYDVKSILRKGENQLRIIFRSPLKYIAEAYKKYGNIGNDDTFEGFMHLRKAHYMFGWDWGAHLPDAGIFRPVWLCKETGGRIESVYICQNHEEGRCTLEFKGEYVLTQPGNYRTLVTLKSPCGEIMETELDADGDGRIVIDHPLLWWVNGLGEQPLYEVEAVLMLEEKTVDTWKRRIGLRSMTVRREKDEWGESFAHEINGVAFFAMGGDYIPEEHLLGRRSEEKTRQLLLDCKRANFNVIRVWGGGFYPDEWFYDICDELGLAVWQDFMFACSVYELTEAFETNIRQEFIDNIKRLRHHPSLALWCGNNEMEMFVDERCWVTKHTEVRDYLLMYERIIPEILKDHDHQTFYWPASPSSGGSFDEPNDPARGDVHYWKVWHGNRPFPEYRKFFFRYLSEFGFQSFPCKKTIDTFTDDPADWNIFSYVMEKHQRNYGANGKIMNYMQQMYRYPGDFETVLYASQLLQADAIRYGVEHFRRNRGRCMGAVYWQINDCWPVISWSSIDYCGRWKALHYYAKRFFAPVMISCEEESWMTAEANMNRQHFVFPKSIRLHVANETMETRKILVKWQIRNAKAQILREEENIVVVSPMSGQWLEKVKLPEINVFCEYVSYEAWEAGEKISEGTTIFSYPKYFRYEDPKLSFSINNDEITVTANAYAKSVEIQNENQDLVLSDNYFDLNSNSRTVKILRGNSTGIRVRSVYQIR</sequence>
<evidence type="ECO:0000256" key="4">
    <source>
        <dbReference type="ARBA" id="ARBA00011738"/>
    </source>
</evidence>
<evidence type="ECO:0000256" key="2">
    <source>
        <dbReference type="ARBA" id="ARBA00004613"/>
    </source>
</evidence>
<evidence type="ECO:0000256" key="8">
    <source>
        <dbReference type="ARBA" id="ARBA00023180"/>
    </source>
</evidence>
<comment type="catalytic activity">
    <reaction evidence="1">
        <text>Hydrolysis of terminal, non-reducing beta-D-mannose residues in beta-D-mannosides.</text>
        <dbReference type="EC" id="3.2.1.25"/>
    </reaction>
</comment>
<proteinExistence type="inferred from homology"/>
<feature type="domain" description="Beta-mannosidase Ig-fold" evidence="14">
    <location>
        <begin position="749"/>
        <end position="813"/>
    </location>
</feature>
<dbReference type="FunFam" id="3.20.20.80:FF:000050">
    <property type="entry name" value="Beta-mannosidase B"/>
    <property type="match status" value="1"/>
</dbReference>
<dbReference type="Proteomes" id="UP000366766">
    <property type="component" value="Unassembled WGS sequence"/>
</dbReference>
<evidence type="ECO:0000256" key="5">
    <source>
        <dbReference type="ARBA" id="ARBA00012754"/>
    </source>
</evidence>
<organism evidence="17 18">
    <name type="scientific">Blautia wexlerae</name>
    <dbReference type="NCBI Taxonomy" id="418240"/>
    <lineage>
        <taxon>Bacteria</taxon>
        <taxon>Bacillati</taxon>
        <taxon>Bacillota</taxon>
        <taxon>Clostridia</taxon>
        <taxon>Lachnospirales</taxon>
        <taxon>Lachnospiraceae</taxon>
        <taxon>Blautia</taxon>
    </lineage>
</organism>
<evidence type="ECO:0000256" key="12">
    <source>
        <dbReference type="ARBA" id="ARBA00041614"/>
    </source>
</evidence>
<evidence type="ECO:0000259" key="14">
    <source>
        <dbReference type="Pfam" id="PF17753"/>
    </source>
</evidence>
<evidence type="ECO:0000256" key="7">
    <source>
        <dbReference type="ARBA" id="ARBA00022801"/>
    </source>
</evidence>
<dbReference type="SUPFAM" id="SSF51445">
    <property type="entry name" value="(Trans)glycosidases"/>
    <property type="match status" value="1"/>
</dbReference>
<dbReference type="InterPro" id="IPR050887">
    <property type="entry name" value="Beta-mannosidase_GH2"/>
</dbReference>
<dbReference type="Gene3D" id="3.20.20.80">
    <property type="entry name" value="Glycosidases"/>
    <property type="match status" value="1"/>
</dbReference>
<evidence type="ECO:0000256" key="3">
    <source>
        <dbReference type="ARBA" id="ARBA00004740"/>
    </source>
</evidence>
<dbReference type="SUPFAM" id="SSF49303">
    <property type="entry name" value="beta-Galactosidase/glucuronidase domain"/>
    <property type="match status" value="2"/>
</dbReference>
<evidence type="ECO:0000256" key="6">
    <source>
        <dbReference type="ARBA" id="ARBA00022525"/>
    </source>
</evidence>
<comment type="pathway">
    <text evidence="3">Glycan metabolism; N-glycan degradation.</text>
</comment>
<evidence type="ECO:0000259" key="13">
    <source>
        <dbReference type="Pfam" id="PF00703"/>
    </source>
</evidence>
<dbReference type="Gene3D" id="2.60.120.260">
    <property type="entry name" value="Galactose-binding domain-like"/>
    <property type="match status" value="1"/>
</dbReference>
<dbReference type="EMBL" id="CABHOF010000076">
    <property type="protein sequence ID" value="VUX66902.1"/>
    <property type="molecule type" value="Genomic_DNA"/>
</dbReference>
<keyword evidence="6" id="KW-0964">Secreted</keyword>
<dbReference type="RefSeq" id="WP_020993472.1">
    <property type="nucleotide sequence ID" value="NZ_CABHOF010000076.1"/>
</dbReference>
<evidence type="ECO:0000259" key="15">
    <source>
        <dbReference type="Pfam" id="PF17786"/>
    </source>
</evidence>
<dbReference type="PANTHER" id="PTHR43730:SF1">
    <property type="entry name" value="BETA-MANNOSIDASE"/>
    <property type="match status" value="1"/>
</dbReference>
<feature type="domain" description="Glycoside hydrolase family 2 immunoglobulin-like beta-sandwich" evidence="13">
    <location>
        <begin position="223"/>
        <end position="290"/>
    </location>
</feature>
<evidence type="ECO:0000313" key="17">
    <source>
        <dbReference type="EMBL" id="VUX66902.1"/>
    </source>
</evidence>
<evidence type="ECO:0000313" key="18">
    <source>
        <dbReference type="Proteomes" id="UP000366766"/>
    </source>
</evidence>
<dbReference type="Pfam" id="PF17786">
    <property type="entry name" value="Mannosidase_ig"/>
    <property type="match status" value="1"/>
</dbReference>
<dbReference type="GO" id="GO:0005576">
    <property type="term" value="C:extracellular region"/>
    <property type="evidence" value="ECO:0007669"/>
    <property type="project" value="UniProtKB-SubCell"/>
</dbReference>
<dbReference type="GO" id="GO:0004567">
    <property type="term" value="F:beta-mannosidase activity"/>
    <property type="evidence" value="ECO:0007669"/>
    <property type="project" value="UniProtKB-EC"/>
</dbReference>
<evidence type="ECO:0000256" key="1">
    <source>
        <dbReference type="ARBA" id="ARBA00000829"/>
    </source>
</evidence>
<dbReference type="GO" id="GO:0005975">
    <property type="term" value="P:carbohydrate metabolic process"/>
    <property type="evidence" value="ECO:0007669"/>
    <property type="project" value="InterPro"/>
</dbReference>
<dbReference type="InterPro" id="IPR041447">
    <property type="entry name" value="Mannosidase_ig"/>
</dbReference>
<dbReference type="EC" id="3.2.1.25" evidence="5"/>
<evidence type="ECO:0000259" key="16">
    <source>
        <dbReference type="Pfam" id="PF22666"/>
    </source>
</evidence>
<name>A0A564WX36_9FIRM</name>
<feature type="domain" description="Mannosidase Ig/CBM-like" evidence="15">
    <location>
        <begin position="660"/>
        <end position="744"/>
    </location>
</feature>
<comment type="similarity">
    <text evidence="10">Belongs to the glycosyl hydrolase 2 family. Beta-mannosidase B subfamily.</text>
</comment>
<dbReference type="InterPro" id="IPR041625">
    <property type="entry name" value="Beta-mannosidase_Ig"/>
</dbReference>
<keyword evidence="7 17" id="KW-0378">Hydrolase</keyword>
<protein>
    <recommendedName>
        <fullName evidence="11">Beta-mannosidase B</fullName>
        <ecNumber evidence="5">3.2.1.25</ecNumber>
    </recommendedName>
    <alternativeName>
        <fullName evidence="12">Mannanase B</fullName>
    </alternativeName>
</protein>
<dbReference type="InterPro" id="IPR013783">
    <property type="entry name" value="Ig-like_fold"/>
</dbReference>
<dbReference type="Pfam" id="PF17753">
    <property type="entry name" value="Ig_mannosidase"/>
    <property type="match status" value="1"/>
</dbReference>
<keyword evidence="18" id="KW-1185">Reference proteome</keyword>
<evidence type="ECO:0000256" key="11">
    <source>
        <dbReference type="ARBA" id="ARBA00041069"/>
    </source>
</evidence>
<feature type="domain" description="Beta-mannosidase-like galactose-binding" evidence="16">
    <location>
        <begin position="10"/>
        <end position="180"/>
    </location>
</feature>
<evidence type="ECO:0000256" key="9">
    <source>
        <dbReference type="ARBA" id="ARBA00023295"/>
    </source>
</evidence>
<comment type="subcellular location">
    <subcellularLocation>
        <location evidence="2">Secreted</location>
    </subcellularLocation>
</comment>
<dbReference type="InterPro" id="IPR008979">
    <property type="entry name" value="Galactose-bd-like_sf"/>
</dbReference>
<dbReference type="InterPro" id="IPR036156">
    <property type="entry name" value="Beta-gal/glucu_dom_sf"/>
</dbReference>
<dbReference type="GO" id="GO:0006516">
    <property type="term" value="P:glycoprotein catabolic process"/>
    <property type="evidence" value="ECO:0007669"/>
    <property type="project" value="TreeGrafter"/>
</dbReference>
<dbReference type="InterPro" id="IPR054593">
    <property type="entry name" value="Beta-mannosidase-like_N2"/>
</dbReference>
<gene>
    <name evidence="17" type="primary">csxA</name>
    <name evidence="17" type="ORF">BWLFYP14_03178</name>
</gene>
<evidence type="ECO:0000256" key="10">
    <source>
        <dbReference type="ARBA" id="ARBA00038429"/>
    </source>
</evidence>